<evidence type="ECO:0000256" key="1">
    <source>
        <dbReference type="SAM" id="MobiDB-lite"/>
    </source>
</evidence>
<dbReference type="AlphaFoldDB" id="G3AAC0"/>
<dbReference type="EMBL" id="FR854090">
    <property type="protein sequence ID" value="CCA88270.1"/>
    <property type="molecule type" value="Genomic_DNA"/>
</dbReference>
<dbReference type="InterPro" id="IPR008619">
    <property type="entry name" value="Filamentous_hemagglutn_rpt"/>
</dbReference>
<sequence>MQVQDRNPGAKTQSVLNTSGTLIAGKSLGVDSAGLSGDGRILSQGDLGLNLSGDFTNTGELQANGNATVKTSGTLTNQSALKAGNTLTVAAGNIDNTASGELSAGTTNLSATGTLTNRGLIDGGNTNIDAGTVNNLGTGRIYGDHVGIQAGTVNNDVENGTAATIAARNRLDIGAQTLNNREHALIFSGGDMAIGGALDSNRVATGAAGTVNNNSASIESLGSLTLAANQVNNTNEHFSTAVQSQGTQHIVEYQGDGSANRYKPGDSGVYIYNDESDHLHTPEGNYESWHKSEYDRATSTTVITGSDPGKITSAGVMRIDAGTLLNDKSQIIAGGTLSANVGSLQNTEVTGQQTVTDAGTATSYWRHQKKGRDDTGSSSTAYHAGRRHQRHPAHAHRLQGQHRARRQRDAGRQPECGKRDGGCAKRCRRQRGHRRRPDRGRRDTGDARHCQRGGRAAGGRHHGSDGHHAGRGRAVAGGAHGRGQYHAAEQQPVPPEPEPGRQLPDRDGSALCELPHVAVVGHHADAAARRPGADAEAPGGWFLRAEADPRADRAADRTALPGRLFER</sequence>
<reference evidence="2" key="2">
    <citation type="submission" date="2011-04" db="EMBL/GenBank/DDBJ databases">
        <authorList>
            <person name="Genoscope - CEA"/>
        </authorList>
    </citation>
    <scope>NUCLEOTIDE SEQUENCE</scope>
    <source>
        <strain evidence="2">R24</strain>
    </source>
</reference>
<feature type="compositionally biased region" description="Basic and acidic residues" evidence="1">
    <location>
        <begin position="440"/>
        <end position="449"/>
    </location>
</feature>
<feature type="compositionally biased region" description="Basic residues" evidence="1">
    <location>
        <begin position="384"/>
        <end position="406"/>
    </location>
</feature>
<feature type="region of interest" description="Disordered" evidence="1">
    <location>
        <begin position="546"/>
        <end position="567"/>
    </location>
</feature>
<evidence type="ECO:0000313" key="2">
    <source>
        <dbReference type="EMBL" id="CCA88270.1"/>
    </source>
</evidence>
<name>G3AAC0_9RALS</name>
<gene>
    <name evidence="2" type="ORF">RALSY_mp10820</name>
</gene>
<organism evidence="2">
    <name type="scientific">Ralstonia syzygii R24</name>
    <dbReference type="NCBI Taxonomy" id="907261"/>
    <lineage>
        <taxon>Bacteria</taxon>
        <taxon>Pseudomonadati</taxon>
        <taxon>Pseudomonadota</taxon>
        <taxon>Betaproteobacteria</taxon>
        <taxon>Burkholderiales</taxon>
        <taxon>Burkholderiaceae</taxon>
        <taxon>Ralstonia</taxon>
        <taxon>Ralstonia solanacearum species complex</taxon>
    </lineage>
</organism>
<evidence type="ECO:0008006" key="3">
    <source>
        <dbReference type="Google" id="ProtNLM"/>
    </source>
</evidence>
<dbReference type="NCBIfam" id="TIGR01731">
    <property type="entry name" value="fil_hemag_20aa"/>
    <property type="match status" value="5"/>
</dbReference>
<feature type="region of interest" description="Disordered" evidence="1">
    <location>
        <begin position="360"/>
        <end position="508"/>
    </location>
</feature>
<dbReference type="InterPro" id="IPR010069">
    <property type="entry name" value="CdiA_FHA1_rpt"/>
</dbReference>
<protein>
    <recommendedName>
        <fullName evidence="3">Hemagglutinin-related protein</fullName>
    </recommendedName>
</protein>
<accession>G3AAC0</accession>
<feature type="compositionally biased region" description="Basic residues" evidence="1">
    <location>
        <begin position="425"/>
        <end position="439"/>
    </location>
</feature>
<dbReference type="Pfam" id="PF05594">
    <property type="entry name" value="Fil_haemagg"/>
    <property type="match status" value="3"/>
</dbReference>
<feature type="compositionally biased region" description="Basic and acidic residues" evidence="1">
    <location>
        <begin position="546"/>
        <end position="556"/>
    </location>
</feature>
<reference evidence="2" key="1">
    <citation type="journal article" date="2011" name="PLoS ONE">
        <title>Ralstonia syzygii, the Blood Disease Bacterium and some Asian R. solanacearum strains form a single genomic species despite divergent lifestyles.</title>
        <authorList>
            <person name="Remenant B."/>
            <person name="de Cambiaire J.C."/>
            <person name="Cellier G."/>
            <person name="Jacobs J.M."/>
            <person name="Mangenot S."/>
            <person name="Barbe V."/>
            <person name="Lajus A."/>
            <person name="Vallenet D."/>
            <person name="Medigue C."/>
            <person name="Fegan M."/>
            <person name="Allen C."/>
            <person name="Prior P."/>
        </authorList>
    </citation>
    <scope>NUCLEOTIDE SEQUENCE</scope>
    <source>
        <strain evidence="2">R24</strain>
    </source>
</reference>
<proteinExistence type="predicted"/>
<feature type="compositionally biased region" description="Basic and acidic residues" evidence="1">
    <location>
        <begin position="407"/>
        <end position="423"/>
    </location>
</feature>